<proteinExistence type="predicted"/>
<reference evidence="6" key="1">
    <citation type="submission" date="2021-01" db="EMBL/GenBank/DDBJ databases">
        <title>Caligus Genome Assembly.</title>
        <authorList>
            <person name="Gallardo-Escarate C."/>
        </authorList>
    </citation>
    <scope>NUCLEOTIDE SEQUENCE [LARGE SCALE GENOMIC DNA]</scope>
</reference>
<comment type="subcellular location">
    <subcellularLocation>
        <location evidence="1">Nucleus</location>
        <location evidence="1">Nucleolus</location>
    </subcellularLocation>
</comment>
<dbReference type="OrthoDB" id="21467at2759"/>
<dbReference type="PANTHER" id="PTHR46754">
    <property type="entry name" value="MKI67 FHA DOMAIN-INTERACTING NUCLEOLAR PHOSPHOPROTEIN"/>
    <property type="match status" value="1"/>
</dbReference>
<keyword evidence="3" id="KW-0539">Nucleus</keyword>
<dbReference type="GO" id="GO:0003723">
    <property type="term" value="F:RNA binding"/>
    <property type="evidence" value="ECO:0007669"/>
    <property type="project" value="UniProtKB-KW"/>
</dbReference>
<evidence type="ECO:0000256" key="2">
    <source>
        <dbReference type="ARBA" id="ARBA00022884"/>
    </source>
</evidence>
<keyword evidence="6" id="KW-1185">Reference proteome</keyword>
<dbReference type="GO" id="GO:0005730">
    <property type="term" value="C:nucleolus"/>
    <property type="evidence" value="ECO:0007669"/>
    <property type="project" value="UniProtKB-SubCell"/>
</dbReference>
<sequence length="149" mass="17383">MTDTIPLESSSEPIIAAPSPKVVMKGRFKKSRPPVFLFQHPRKSRGVVYVNHLPWLLRASTQRFYEPVWSRYKHPKFKGYAFVEFLYPEVAEVVASTMNNYLMFKKILKCTVVPKSRISKRIFRKKVKEDNPPGSKRRSNVKKILNSID</sequence>
<dbReference type="SUPFAM" id="SSF54928">
    <property type="entry name" value="RNA-binding domain, RBD"/>
    <property type="match status" value="1"/>
</dbReference>
<evidence type="ECO:0008006" key="7">
    <source>
        <dbReference type="Google" id="ProtNLM"/>
    </source>
</evidence>
<evidence type="ECO:0000256" key="4">
    <source>
        <dbReference type="SAM" id="MobiDB-lite"/>
    </source>
</evidence>
<dbReference type="Proteomes" id="UP000595437">
    <property type="component" value="Chromosome 13"/>
</dbReference>
<feature type="non-terminal residue" evidence="5">
    <location>
        <position position="1"/>
    </location>
</feature>
<keyword evidence="2" id="KW-0694">RNA-binding</keyword>
<evidence type="ECO:0000313" key="5">
    <source>
        <dbReference type="EMBL" id="QQP38473.1"/>
    </source>
</evidence>
<name>A0A7T8GVA1_CALRO</name>
<evidence type="ECO:0000313" key="6">
    <source>
        <dbReference type="Proteomes" id="UP000595437"/>
    </source>
</evidence>
<dbReference type="AlphaFoldDB" id="A0A7T8GVA1"/>
<dbReference type="InterPro" id="IPR035979">
    <property type="entry name" value="RBD_domain_sf"/>
</dbReference>
<evidence type="ECO:0000256" key="3">
    <source>
        <dbReference type="ARBA" id="ARBA00023242"/>
    </source>
</evidence>
<accession>A0A7T8GVA1</accession>
<dbReference type="EMBL" id="CP045902">
    <property type="protein sequence ID" value="QQP38473.1"/>
    <property type="molecule type" value="Genomic_DNA"/>
</dbReference>
<protein>
    <recommendedName>
        <fullName evidence="7">RRM domain-containing protein</fullName>
    </recommendedName>
</protein>
<evidence type="ECO:0000256" key="1">
    <source>
        <dbReference type="ARBA" id="ARBA00004604"/>
    </source>
</evidence>
<gene>
    <name evidence="5" type="ORF">FKW44_019051</name>
</gene>
<organism evidence="5 6">
    <name type="scientific">Caligus rogercresseyi</name>
    <name type="common">Sea louse</name>
    <dbReference type="NCBI Taxonomy" id="217165"/>
    <lineage>
        <taxon>Eukaryota</taxon>
        <taxon>Metazoa</taxon>
        <taxon>Ecdysozoa</taxon>
        <taxon>Arthropoda</taxon>
        <taxon>Crustacea</taxon>
        <taxon>Multicrustacea</taxon>
        <taxon>Hexanauplia</taxon>
        <taxon>Copepoda</taxon>
        <taxon>Siphonostomatoida</taxon>
        <taxon>Caligidae</taxon>
        <taxon>Caligus</taxon>
    </lineage>
</organism>
<feature type="region of interest" description="Disordered" evidence="4">
    <location>
        <begin position="127"/>
        <end position="149"/>
    </location>
</feature>